<protein>
    <submittedName>
        <fullName evidence="1">Uncharacterized protein</fullName>
    </submittedName>
</protein>
<keyword evidence="2" id="KW-1185">Reference proteome</keyword>
<name>A0A5B7JKX2_PORTR</name>
<organism evidence="1 2">
    <name type="scientific">Portunus trituberculatus</name>
    <name type="common">Swimming crab</name>
    <name type="synonym">Neptunus trituberculatus</name>
    <dbReference type="NCBI Taxonomy" id="210409"/>
    <lineage>
        <taxon>Eukaryota</taxon>
        <taxon>Metazoa</taxon>
        <taxon>Ecdysozoa</taxon>
        <taxon>Arthropoda</taxon>
        <taxon>Crustacea</taxon>
        <taxon>Multicrustacea</taxon>
        <taxon>Malacostraca</taxon>
        <taxon>Eumalacostraca</taxon>
        <taxon>Eucarida</taxon>
        <taxon>Decapoda</taxon>
        <taxon>Pleocyemata</taxon>
        <taxon>Brachyura</taxon>
        <taxon>Eubrachyura</taxon>
        <taxon>Portunoidea</taxon>
        <taxon>Portunidae</taxon>
        <taxon>Portuninae</taxon>
        <taxon>Portunus</taxon>
    </lineage>
</organism>
<dbReference type="AlphaFoldDB" id="A0A5B7JKX2"/>
<accession>A0A5B7JKX2</accession>
<reference evidence="1 2" key="1">
    <citation type="submission" date="2019-05" db="EMBL/GenBank/DDBJ databases">
        <title>Another draft genome of Portunus trituberculatus and its Hox gene families provides insights of decapod evolution.</title>
        <authorList>
            <person name="Jeong J.-H."/>
            <person name="Song I."/>
            <person name="Kim S."/>
            <person name="Choi T."/>
            <person name="Kim D."/>
            <person name="Ryu S."/>
            <person name="Kim W."/>
        </authorList>
    </citation>
    <scope>NUCLEOTIDE SEQUENCE [LARGE SCALE GENOMIC DNA]</scope>
    <source>
        <tissue evidence="1">Muscle</tissue>
    </source>
</reference>
<comment type="caution">
    <text evidence="1">The sequence shown here is derived from an EMBL/GenBank/DDBJ whole genome shotgun (WGS) entry which is preliminary data.</text>
</comment>
<evidence type="ECO:0000313" key="2">
    <source>
        <dbReference type="Proteomes" id="UP000324222"/>
    </source>
</evidence>
<dbReference type="EMBL" id="VSRR010109655">
    <property type="protein sequence ID" value="MPC97370.1"/>
    <property type="molecule type" value="Genomic_DNA"/>
</dbReference>
<sequence>MIFVSREVRQVAGGLAEARPALAPFPHPSLNPSPASSLTSPPISTLAMLHNYRAAPLEPNHLNLL</sequence>
<dbReference type="Proteomes" id="UP000324222">
    <property type="component" value="Unassembled WGS sequence"/>
</dbReference>
<proteinExistence type="predicted"/>
<gene>
    <name evidence="1" type="ORF">E2C01_092682</name>
</gene>
<evidence type="ECO:0000313" key="1">
    <source>
        <dbReference type="EMBL" id="MPC97370.1"/>
    </source>
</evidence>